<dbReference type="OrthoDB" id="9805159at2"/>
<dbReference type="GO" id="GO:0009313">
    <property type="term" value="P:oligosaccharide catabolic process"/>
    <property type="evidence" value="ECO:0007669"/>
    <property type="project" value="TreeGrafter"/>
</dbReference>
<protein>
    <submittedName>
        <fullName evidence="3">Alpha amylase, catalytic region</fullName>
    </submittedName>
</protein>
<evidence type="ECO:0000313" key="4">
    <source>
        <dbReference type="Proteomes" id="UP000002256"/>
    </source>
</evidence>
<dbReference type="Gene3D" id="3.20.20.80">
    <property type="entry name" value="Glycosidases"/>
    <property type="match status" value="1"/>
</dbReference>
<dbReference type="KEGG" id="rlg:Rleg_5773"/>
<gene>
    <name evidence="3" type="ordered locus">Rleg_5773</name>
</gene>
<dbReference type="PANTHER" id="PTHR10357">
    <property type="entry name" value="ALPHA-AMYLASE FAMILY MEMBER"/>
    <property type="match status" value="1"/>
</dbReference>
<accession>C6B831</accession>
<feature type="domain" description="Glycosyl hydrolase family 13 catalytic" evidence="2">
    <location>
        <begin position="12"/>
        <end position="93"/>
    </location>
</feature>
<sequence length="132" mass="14931">MIEWWQRAAIYQTFPRSFQDSDGDGEGDIQGIIRRLDYLPWLGIDAIWPGPTYRSPLLDSGYDVSDFRSVDPVFGSMQDFDALISEAHAHGLKSHSRSAKVKKIEDRQEPPGAIKVRVDINENPLGESNEQL</sequence>
<dbReference type="GO" id="GO:0004556">
    <property type="term" value="F:alpha-amylase activity"/>
    <property type="evidence" value="ECO:0007669"/>
    <property type="project" value="TreeGrafter"/>
</dbReference>
<reference evidence="3 4" key="1">
    <citation type="journal article" date="2010" name="Stand. Genomic Sci.">
        <title>Complete genome sequence of Rhizobium leguminosarum bv. trifolii strain WSM1325, an effective microsymbiont of annual Mediterranean clovers.</title>
        <authorList>
            <person name="Reeve W."/>
            <person name="O'Hara G."/>
            <person name="Chain P."/>
            <person name="Ardley J."/>
            <person name="Brau L."/>
            <person name="Nandesena K."/>
            <person name="Tiwari R."/>
            <person name="Copeland A."/>
            <person name="Nolan M."/>
            <person name="Han C."/>
            <person name="Brettin T."/>
            <person name="Land M."/>
            <person name="Ovchinikova G."/>
            <person name="Ivanova N."/>
            <person name="Mavromatis K."/>
            <person name="Markowitz V."/>
            <person name="Kyrpides N."/>
            <person name="Melino V."/>
            <person name="Denton M."/>
            <person name="Yates R."/>
            <person name="Howieson J."/>
        </authorList>
    </citation>
    <scope>NUCLEOTIDE SEQUENCE [LARGE SCALE GENOMIC DNA]</scope>
    <source>
        <strain evidence="4">WSM1325</strain>
        <plasmid evidence="4">Plasmid pR132503</plasmid>
    </source>
</reference>
<dbReference type="Pfam" id="PF00128">
    <property type="entry name" value="Alpha-amylase"/>
    <property type="match status" value="1"/>
</dbReference>
<dbReference type="AlphaFoldDB" id="C6B831"/>
<dbReference type="Proteomes" id="UP000002256">
    <property type="component" value="Plasmid pR132503"/>
</dbReference>
<dbReference type="HOGENOM" id="CLU_1915407_0_0_5"/>
<evidence type="ECO:0000256" key="1">
    <source>
        <dbReference type="SAM" id="MobiDB-lite"/>
    </source>
</evidence>
<geneLocation type="plasmid" evidence="3 4">
    <name>pR132503</name>
</geneLocation>
<organism evidence="3 4">
    <name type="scientific">Rhizobium leguminosarum bv. trifolii (strain WSM1325)</name>
    <dbReference type="NCBI Taxonomy" id="395491"/>
    <lineage>
        <taxon>Bacteria</taxon>
        <taxon>Pseudomonadati</taxon>
        <taxon>Pseudomonadota</taxon>
        <taxon>Alphaproteobacteria</taxon>
        <taxon>Hyphomicrobiales</taxon>
        <taxon>Rhizobiaceae</taxon>
        <taxon>Rhizobium/Agrobacterium group</taxon>
        <taxon>Rhizobium</taxon>
    </lineage>
</organism>
<evidence type="ECO:0000259" key="2">
    <source>
        <dbReference type="Pfam" id="PF00128"/>
    </source>
</evidence>
<name>C6B831_RHILS</name>
<proteinExistence type="predicted"/>
<dbReference type="InterPro" id="IPR017853">
    <property type="entry name" value="GH"/>
</dbReference>
<keyword evidence="3" id="KW-0614">Plasmid</keyword>
<dbReference type="EMBL" id="CP001625">
    <property type="protein sequence ID" value="ACS60563.1"/>
    <property type="molecule type" value="Genomic_DNA"/>
</dbReference>
<dbReference type="PANTHER" id="PTHR10357:SF179">
    <property type="entry name" value="NEUTRAL AND BASIC AMINO ACID TRANSPORT PROTEIN RBAT"/>
    <property type="match status" value="1"/>
</dbReference>
<dbReference type="SUPFAM" id="SSF51445">
    <property type="entry name" value="(Trans)glycosidases"/>
    <property type="match status" value="1"/>
</dbReference>
<dbReference type="InterPro" id="IPR006047">
    <property type="entry name" value="GH13_cat_dom"/>
</dbReference>
<evidence type="ECO:0000313" key="3">
    <source>
        <dbReference type="EMBL" id="ACS60563.1"/>
    </source>
</evidence>
<feature type="region of interest" description="Disordered" evidence="1">
    <location>
        <begin position="93"/>
        <end position="132"/>
    </location>
</feature>